<organism evidence="2">
    <name type="scientific">Rhizophora mucronata</name>
    <name type="common">Asiatic mangrove</name>
    <dbReference type="NCBI Taxonomy" id="61149"/>
    <lineage>
        <taxon>Eukaryota</taxon>
        <taxon>Viridiplantae</taxon>
        <taxon>Streptophyta</taxon>
        <taxon>Embryophyta</taxon>
        <taxon>Tracheophyta</taxon>
        <taxon>Spermatophyta</taxon>
        <taxon>Magnoliopsida</taxon>
        <taxon>eudicotyledons</taxon>
        <taxon>Gunneridae</taxon>
        <taxon>Pentapetalae</taxon>
        <taxon>rosids</taxon>
        <taxon>fabids</taxon>
        <taxon>Malpighiales</taxon>
        <taxon>Rhizophoraceae</taxon>
        <taxon>Rhizophora</taxon>
    </lineage>
</organism>
<name>A0A2P2R579_RHIMU</name>
<proteinExistence type="predicted"/>
<sequence>MYNEQFFRQHKVKKKKVISRN</sequence>
<dbReference type="EMBL" id="GGEC01093877">
    <property type="protein sequence ID" value="MBX74361.1"/>
    <property type="molecule type" value="Transcribed_RNA"/>
</dbReference>
<evidence type="ECO:0000313" key="2">
    <source>
        <dbReference type="EMBL" id="MBX74361.1"/>
    </source>
</evidence>
<feature type="region of interest" description="Disordered" evidence="1">
    <location>
        <begin position="1"/>
        <end position="21"/>
    </location>
</feature>
<evidence type="ECO:0000256" key="1">
    <source>
        <dbReference type="SAM" id="MobiDB-lite"/>
    </source>
</evidence>
<feature type="compositionally biased region" description="Basic residues" evidence="1">
    <location>
        <begin position="8"/>
        <end position="21"/>
    </location>
</feature>
<accession>A0A2P2R579</accession>
<protein>
    <submittedName>
        <fullName evidence="2">Uncharacterized protein</fullName>
    </submittedName>
</protein>
<reference evidence="2" key="1">
    <citation type="submission" date="2018-02" db="EMBL/GenBank/DDBJ databases">
        <title>Rhizophora mucronata_Transcriptome.</title>
        <authorList>
            <person name="Meera S.P."/>
            <person name="Sreeshan A."/>
            <person name="Augustine A."/>
        </authorList>
    </citation>
    <scope>NUCLEOTIDE SEQUENCE</scope>
    <source>
        <tissue evidence="2">Leaf</tissue>
    </source>
</reference>
<dbReference type="AlphaFoldDB" id="A0A2P2R579"/>